<keyword evidence="6" id="KW-1185">Reference proteome</keyword>
<evidence type="ECO:0000256" key="1">
    <source>
        <dbReference type="ARBA" id="ARBA00023015"/>
    </source>
</evidence>
<dbReference type="Gene3D" id="1.10.10.10">
    <property type="entry name" value="Winged helix-like DNA-binding domain superfamily/Winged helix DNA-binding domain"/>
    <property type="match status" value="1"/>
</dbReference>
<organism evidence="5 6">
    <name type="scientific">Agrococcus casei LMG 22410</name>
    <dbReference type="NCBI Taxonomy" id="1255656"/>
    <lineage>
        <taxon>Bacteria</taxon>
        <taxon>Bacillati</taxon>
        <taxon>Actinomycetota</taxon>
        <taxon>Actinomycetes</taxon>
        <taxon>Micrococcales</taxon>
        <taxon>Microbacteriaceae</taxon>
        <taxon>Agrococcus</taxon>
    </lineage>
</organism>
<dbReference type="PANTHER" id="PTHR38445">
    <property type="entry name" value="HTH-TYPE TRANSCRIPTIONAL REPRESSOR YTRA"/>
    <property type="match status" value="1"/>
</dbReference>
<dbReference type="InterPro" id="IPR000524">
    <property type="entry name" value="Tscrpt_reg_HTH_GntR"/>
</dbReference>
<dbReference type="OrthoDB" id="4307011at2"/>
<protein>
    <submittedName>
        <fullName evidence="5">Transcriptional regulator, GntR family</fullName>
    </submittedName>
</protein>
<reference evidence="5 6" key="1">
    <citation type="submission" date="2017-02" db="EMBL/GenBank/DDBJ databases">
        <authorList>
            <person name="Peterson S.W."/>
        </authorList>
    </citation>
    <scope>NUCLEOTIDE SEQUENCE [LARGE SCALE GENOMIC DNA]</scope>
    <source>
        <strain evidence="5 6">LMG 22410</strain>
    </source>
</reference>
<evidence type="ECO:0000313" key="6">
    <source>
        <dbReference type="Proteomes" id="UP000195787"/>
    </source>
</evidence>
<evidence type="ECO:0000256" key="3">
    <source>
        <dbReference type="ARBA" id="ARBA00023163"/>
    </source>
</evidence>
<keyword evidence="2" id="KW-0238">DNA-binding</keyword>
<sequence>MEFDSSAPIWRQLKDEFTRRIAVGTWAPGAKLPGVRELAADLGVNPNTAQRALSELERDGLCKSERTTGRFVTDDSHAIDTARGELAQAAADVFIARATGVGMQQSRAIALIEQRWMHHDHDPETPTPTVET</sequence>
<dbReference type="InterPro" id="IPR036390">
    <property type="entry name" value="WH_DNA-bd_sf"/>
</dbReference>
<gene>
    <name evidence="5" type="ORF">CZ674_08070</name>
</gene>
<dbReference type="CDD" id="cd07377">
    <property type="entry name" value="WHTH_GntR"/>
    <property type="match status" value="1"/>
</dbReference>
<dbReference type="InterPro" id="IPR036388">
    <property type="entry name" value="WH-like_DNA-bd_sf"/>
</dbReference>
<keyword evidence="3" id="KW-0804">Transcription</keyword>
<dbReference type="AlphaFoldDB" id="A0A1R4G1U0"/>
<dbReference type="GO" id="GO:0003677">
    <property type="term" value="F:DNA binding"/>
    <property type="evidence" value="ECO:0007669"/>
    <property type="project" value="UniProtKB-KW"/>
</dbReference>
<feature type="domain" description="HTH gntR-type" evidence="4">
    <location>
        <begin position="7"/>
        <end position="75"/>
    </location>
</feature>
<dbReference type="PANTHER" id="PTHR38445:SF6">
    <property type="entry name" value="GNTR-FAMILY TRANSCRIPTIONAL REGULATOR"/>
    <property type="match status" value="1"/>
</dbReference>
<dbReference type="SMART" id="SM00345">
    <property type="entry name" value="HTH_GNTR"/>
    <property type="match status" value="1"/>
</dbReference>
<evidence type="ECO:0000313" key="5">
    <source>
        <dbReference type="EMBL" id="SJM61942.1"/>
    </source>
</evidence>
<dbReference type="GO" id="GO:0003700">
    <property type="term" value="F:DNA-binding transcription factor activity"/>
    <property type="evidence" value="ECO:0007669"/>
    <property type="project" value="InterPro"/>
</dbReference>
<evidence type="ECO:0000256" key="2">
    <source>
        <dbReference type="ARBA" id="ARBA00023125"/>
    </source>
</evidence>
<keyword evidence="1" id="KW-0805">Transcription regulation</keyword>
<name>A0A1R4G1U0_9MICO</name>
<dbReference type="GeneID" id="303173167"/>
<proteinExistence type="predicted"/>
<evidence type="ECO:0000259" key="4">
    <source>
        <dbReference type="PROSITE" id="PS50949"/>
    </source>
</evidence>
<dbReference type="EMBL" id="FUHU01000035">
    <property type="protein sequence ID" value="SJM61942.1"/>
    <property type="molecule type" value="Genomic_DNA"/>
</dbReference>
<dbReference type="Proteomes" id="UP000195787">
    <property type="component" value="Unassembled WGS sequence"/>
</dbReference>
<accession>A0A1R4G1U0</accession>
<dbReference type="SUPFAM" id="SSF46785">
    <property type="entry name" value="Winged helix' DNA-binding domain"/>
    <property type="match status" value="1"/>
</dbReference>
<dbReference type="PROSITE" id="PS50949">
    <property type="entry name" value="HTH_GNTR"/>
    <property type="match status" value="1"/>
</dbReference>
<dbReference type="Pfam" id="PF00392">
    <property type="entry name" value="GntR"/>
    <property type="match status" value="1"/>
</dbReference>
<dbReference type="RefSeq" id="WP_086992032.1">
    <property type="nucleotide sequence ID" value="NZ_FUHU01000035.1"/>
</dbReference>